<keyword evidence="2" id="KW-0732">Signal</keyword>
<proteinExistence type="predicted"/>
<dbReference type="PROSITE" id="PS51257">
    <property type="entry name" value="PROKAR_LIPOPROTEIN"/>
    <property type="match status" value="1"/>
</dbReference>
<reference evidence="3" key="2">
    <citation type="submission" date="2021-04" db="EMBL/GenBank/DDBJ databases">
        <authorList>
            <person name="Gilroy R."/>
        </authorList>
    </citation>
    <scope>NUCLEOTIDE SEQUENCE</scope>
    <source>
        <strain evidence="3">ChiBcec18-1249</strain>
    </source>
</reference>
<evidence type="ECO:0008006" key="5">
    <source>
        <dbReference type="Google" id="ProtNLM"/>
    </source>
</evidence>
<gene>
    <name evidence="3" type="ORF">H9787_11060</name>
</gene>
<feature type="region of interest" description="Disordered" evidence="1">
    <location>
        <begin position="55"/>
        <end position="76"/>
    </location>
</feature>
<dbReference type="EMBL" id="DWZJ01000100">
    <property type="protein sequence ID" value="HJB14231.1"/>
    <property type="molecule type" value="Genomic_DNA"/>
</dbReference>
<feature type="chain" id="PRO_5039072760" description="Bacterial spore germination immunoglobulin-like domain-containing protein" evidence="2">
    <location>
        <begin position="23"/>
        <end position="234"/>
    </location>
</feature>
<organism evidence="3 4">
    <name type="scientific">Candidatus Oscillibacter excrementigallinarum</name>
    <dbReference type="NCBI Taxonomy" id="2838716"/>
    <lineage>
        <taxon>Bacteria</taxon>
        <taxon>Bacillati</taxon>
        <taxon>Bacillota</taxon>
        <taxon>Clostridia</taxon>
        <taxon>Eubacteriales</taxon>
        <taxon>Oscillospiraceae</taxon>
        <taxon>Oscillibacter</taxon>
    </lineage>
</organism>
<accession>A0A9D2LKK4</accession>
<protein>
    <recommendedName>
        <fullName evidence="5">Bacterial spore germination immunoglobulin-like domain-containing protein</fullName>
    </recommendedName>
</protein>
<comment type="caution">
    <text evidence="3">The sequence shown here is derived from an EMBL/GenBank/DDBJ whole genome shotgun (WGS) entry which is preliminary data.</text>
</comment>
<dbReference type="AlphaFoldDB" id="A0A9D2LKK4"/>
<name>A0A9D2LKK4_9FIRM</name>
<feature type="signal peptide" evidence="2">
    <location>
        <begin position="1"/>
        <end position="22"/>
    </location>
</feature>
<evidence type="ECO:0000313" key="4">
    <source>
        <dbReference type="Proteomes" id="UP000823824"/>
    </source>
</evidence>
<sequence>MNDLKKRLGILALAGLTTLSLAACSVPLGDAEVRTGGEDGTVVIDGEAIWDETDSSADTAAPETAAPPEDPAPAKDTETLYEYYSTREELLAGIREGYVFYLDHTFEEAARPTVTGGHWPFQVSGEDALVLEIRFSDLLPLEDEGLISGESRVEVRLTSPEGETVYDYAATGAELEEDTAIQETIPLTPGEWDLEVSFVFRSAGGGTPAALRISAQCQSLTQEDLSYLEELRLR</sequence>
<evidence type="ECO:0000313" key="3">
    <source>
        <dbReference type="EMBL" id="HJB14231.1"/>
    </source>
</evidence>
<dbReference type="Proteomes" id="UP000823824">
    <property type="component" value="Unassembled WGS sequence"/>
</dbReference>
<feature type="compositionally biased region" description="Low complexity" evidence="1">
    <location>
        <begin position="57"/>
        <end position="67"/>
    </location>
</feature>
<reference evidence="3" key="1">
    <citation type="journal article" date="2021" name="PeerJ">
        <title>Extensive microbial diversity within the chicken gut microbiome revealed by metagenomics and culture.</title>
        <authorList>
            <person name="Gilroy R."/>
            <person name="Ravi A."/>
            <person name="Getino M."/>
            <person name="Pursley I."/>
            <person name="Horton D.L."/>
            <person name="Alikhan N.F."/>
            <person name="Baker D."/>
            <person name="Gharbi K."/>
            <person name="Hall N."/>
            <person name="Watson M."/>
            <person name="Adriaenssens E.M."/>
            <person name="Foster-Nyarko E."/>
            <person name="Jarju S."/>
            <person name="Secka A."/>
            <person name="Antonio M."/>
            <person name="Oren A."/>
            <person name="Chaudhuri R.R."/>
            <person name="La Ragione R."/>
            <person name="Hildebrand F."/>
            <person name="Pallen M.J."/>
        </authorList>
    </citation>
    <scope>NUCLEOTIDE SEQUENCE</scope>
    <source>
        <strain evidence="3">ChiBcec18-1249</strain>
    </source>
</reference>
<evidence type="ECO:0000256" key="2">
    <source>
        <dbReference type="SAM" id="SignalP"/>
    </source>
</evidence>
<evidence type="ECO:0000256" key="1">
    <source>
        <dbReference type="SAM" id="MobiDB-lite"/>
    </source>
</evidence>